<accession>A0A1I5CWB7</accession>
<dbReference type="SUPFAM" id="SSF49464">
    <property type="entry name" value="Carboxypeptidase regulatory domain-like"/>
    <property type="match status" value="1"/>
</dbReference>
<protein>
    <recommendedName>
        <fullName evidence="3">CarboxypepD_reg-like domain-containing protein</fullName>
    </recommendedName>
</protein>
<dbReference type="AlphaFoldDB" id="A0A1I5CWB7"/>
<organism evidence="1 2">
    <name type="scientific">Bizionia echini</name>
    <dbReference type="NCBI Taxonomy" id="649333"/>
    <lineage>
        <taxon>Bacteria</taxon>
        <taxon>Pseudomonadati</taxon>
        <taxon>Bacteroidota</taxon>
        <taxon>Flavobacteriia</taxon>
        <taxon>Flavobacteriales</taxon>
        <taxon>Flavobacteriaceae</taxon>
        <taxon>Bizionia</taxon>
    </lineage>
</organism>
<evidence type="ECO:0000313" key="2">
    <source>
        <dbReference type="Proteomes" id="UP000198705"/>
    </source>
</evidence>
<dbReference type="STRING" id="649333.SAMN04487989_10642"/>
<dbReference type="OrthoDB" id="1427655at2"/>
<dbReference type="EMBL" id="FOVN01000006">
    <property type="protein sequence ID" value="SFN91254.1"/>
    <property type="molecule type" value="Genomic_DNA"/>
</dbReference>
<sequence length="247" mass="27980">MKAIRFGLPLLAFSSNMFSQTIDLQGQVVSNLDVENIHVINKTSKKFAVTDASGAFVIPSKLNDTIIISSIQHQLTSLVVDAEILSENKFQVFLEPLVNLLDEVVVGKVLSGNLHHDVQMVEGEPMTSKKAGIPSYQGSMPTLTQRRLSYARSSLVGLLVNTINGNLKRFKKQAVLEEKDELLHKIRIAHEENLFATYSLEPHLRMDYFYFCSEDPNFLERCQNKNGIDILQFLIEKLLQYKQNIKK</sequence>
<evidence type="ECO:0000313" key="1">
    <source>
        <dbReference type="EMBL" id="SFN91254.1"/>
    </source>
</evidence>
<proteinExistence type="predicted"/>
<dbReference type="RefSeq" id="WP_092209227.1">
    <property type="nucleotide sequence ID" value="NZ_FOVN01000006.1"/>
</dbReference>
<reference evidence="2" key="1">
    <citation type="submission" date="2016-10" db="EMBL/GenBank/DDBJ databases">
        <authorList>
            <person name="Varghese N."/>
            <person name="Submissions S."/>
        </authorList>
    </citation>
    <scope>NUCLEOTIDE SEQUENCE [LARGE SCALE GENOMIC DNA]</scope>
    <source>
        <strain evidence="2">DSM 23925</strain>
    </source>
</reference>
<gene>
    <name evidence="1" type="ORF">SAMN04487989_10642</name>
</gene>
<keyword evidence="2" id="KW-1185">Reference proteome</keyword>
<dbReference type="Proteomes" id="UP000198705">
    <property type="component" value="Unassembled WGS sequence"/>
</dbReference>
<dbReference type="InterPro" id="IPR008969">
    <property type="entry name" value="CarboxyPept-like_regulatory"/>
</dbReference>
<name>A0A1I5CWB7_9FLAO</name>
<evidence type="ECO:0008006" key="3">
    <source>
        <dbReference type="Google" id="ProtNLM"/>
    </source>
</evidence>